<sequence length="402" mass="44981">MSPLEDMSDFLVPKLSLVSVPREKLRVNGPFELLLRPLLQKLNVPTVAEDRVIVPCFTKQLSSIERSFPEAVPVASIVDGADAQVSMRSVVLRPHLGVTYTLKMSLAYRITSAVRTIASWVIPEVIFMSQLLEELLPPELWIYREVAGVTGAGEDLEDARQISCIIREDLVPRAQANGLALIVAASLYQAPGGTSKTYAEILFGLNTWEEKIAWFRSYIASLCDAVLPPLVMYGIALEAHPQNIVLRVCRQSSELRGFAVRDWGGVRLHKSTLQNLGVQLPMVDTESPVITDDLDHIWSRFHHAFLQNHVASVLVALGLETEGGWAIVRGELSRVLSDSRYAVSPSLLKYLLADDMQMRCFFTARLEGRPSEPGETLDIRRFIRKVSQEQTTDKLYGFYVYI</sequence>
<name>A1D5L8_NEOFI</name>
<dbReference type="GO" id="GO:0019290">
    <property type="term" value="P:siderophore biosynthetic process"/>
    <property type="evidence" value="ECO:0007669"/>
    <property type="project" value="InterPro"/>
</dbReference>
<dbReference type="RefSeq" id="XP_001262909.1">
    <property type="nucleotide sequence ID" value="XM_001262908.1"/>
</dbReference>
<dbReference type="OrthoDB" id="2117718at2759"/>
<gene>
    <name evidence="3" type="ORF">NFIA_061730</name>
</gene>
<dbReference type="Gene3D" id="1.10.510.40">
    <property type="match status" value="1"/>
</dbReference>
<keyword evidence="4" id="KW-1185">Reference proteome</keyword>
<dbReference type="InterPro" id="IPR007310">
    <property type="entry name" value="Aerobactin_biosyn_IucA/IucC_N"/>
</dbReference>
<dbReference type="AlphaFoldDB" id="A1D5L8"/>
<accession>A1D5L8</accession>
<organism evidence="3 4">
    <name type="scientific">Neosartorya fischeri (strain ATCC 1020 / DSM 3700 / CBS 544.65 / FGSC A1164 / JCM 1740 / NRRL 181 / WB 181)</name>
    <name type="common">Aspergillus fischerianus</name>
    <dbReference type="NCBI Taxonomy" id="331117"/>
    <lineage>
        <taxon>Eukaryota</taxon>
        <taxon>Fungi</taxon>
        <taxon>Dikarya</taxon>
        <taxon>Ascomycota</taxon>
        <taxon>Pezizomycotina</taxon>
        <taxon>Eurotiomycetes</taxon>
        <taxon>Eurotiomycetidae</taxon>
        <taxon>Eurotiales</taxon>
        <taxon>Aspergillaceae</taxon>
        <taxon>Aspergillus</taxon>
        <taxon>Aspergillus subgen. Fumigati</taxon>
    </lineage>
</organism>
<dbReference type="OMA" id="ELQIAHI"/>
<dbReference type="KEGG" id="nfi:NFIA_061730"/>
<feature type="domain" description="Aerobactin siderophore biosynthesis IucA/IucC-like C-terminal" evidence="2">
    <location>
        <begin position="213"/>
        <end position="368"/>
    </location>
</feature>
<dbReference type="GeneID" id="4589983"/>
<evidence type="ECO:0008006" key="5">
    <source>
        <dbReference type="Google" id="ProtNLM"/>
    </source>
</evidence>
<dbReference type="InterPro" id="IPR037455">
    <property type="entry name" value="LucA/IucC-like"/>
</dbReference>
<dbReference type="eggNOG" id="ENOG502RX6M">
    <property type="taxonomic scope" value="Eukaryota"/>
</dbReference>
<dbReference type="Pfam" id="PF06276">
    <property type="entry name" value="FhuF"/>
    <property type="match status" value="1"/>
</dbReference>
<evidence type="ECO:0000259" key="2">
    <source>
        <dbReference type="Pfam" id="PF06276"/>
    </source>
</evidence>
<dbReference type="EMBL" id="DS027690">
    <property type="protein sequence ID" value="EAW21012.1"/>
    <property type="molecule type" value="Genomic_DNA"/>
</dbReference>
<proteinExistence type="predicted"/>
<dbReference type="InterPro" id="IPR022770">
    <property type="entry name" value="IucA/IucC-like_C"/>
</dbReference>
<dbReference type="HOGENOM" id="CLU_010625_1_0_1"/>
<protein>
    <recommendedName>
        <fullName evidence="5">Aerobactin siderophore biosynthesis IucA/IucC N-terminal domain-containing protein</fullName>
    </recommendedName>
</protein>
<evidence type="ECO:0000313" key="4">
    <source>
        <dbReference type="Proteomes" id="UP000006702"/>
    </source>
</evidence>
<dbReference type="PANTHER" id="PTHR34384">
    <property type="entry name" value="L-2,3-DIAMINOPROPANOATE--CITRATE LIGASE"/>
    <property type="match status" value="1"/>
</dbReference>
<dbReference type="Proteomes" id="UP000006702">
    <property type="component" value="Unassembled WGS sequence"/>
</dbReference>
<dbReference type="PANTHER" id="PTHR34384:SF5">
    <property type="entry name" value="L-2,3-DIAMINOPROPANOATE--CITRATE LIGASE"/>
    <property type="match status" value="1"/>
</dbReference>
<dbReference type="Pfam" id="PF04183">
    <property type="entry name" value="IucA_IucC"/>
    <property type="match status" value="1"/>
</dbReference>
<evidence type="ECO:0000313" key="3">
    <source>
        <dbReference type="EMBL" id="EAW21012.1"/>
    </source>
</evidence>
<feature type="domain" description="Aerobactin siderophore biosynthesis IucA/IucC N-terminal" evidence="1">
    <location>
        <begin position="78"/>
        <end position="188"/>
    </location>
</feature>
<evidence type="ECO:0000259" key="1">
    <source>
        <dbReference type="Pfam" id="PF04183"/>
    </source>
</evidence>
<dbReference type="VEuPathDB" id="FungiDB:NFIA_061730"/>
<dbReference type="GO" id="GO:0016881">
    <property type="term" value="F:acid-amino acid ligase activity"/>
    <property type="evidence" value="ECO:0007669"/>
    <property type="project" value="UniProtKB-ARBA"/>
</dbReference>
<reference evidence="4" key="1">
    <citation type="journal article" date="2008" name="PLoS Genet.">
        <title>Genomic islands in the pathogenic filamentous fungus Aspergillus fumigatus.</title>
        <authorList>
            <person name="Fedorova N.D."/>
            <person name="Khaldi N."/>
            <person name="Joardar V.S."/>
            <person name="Maiti R."/>
            <person name="Amedeo P."/>
            <person name="Anderson M.J."/>
            <person name="Crabtree J."/>
            <person name="Silva J.C."/>
            <person name="Badger J.H."/>
            <person name="Albarraq A."/>
            <person name="Angiuoli S."/>
            <person name="Bussey H."/>
            <person name="Bowyer P."/>
            <person name="Cotty P.J."/>
            <person name="Dyer P.S."/>
            <person name="Egan A."/>
            <person name="Galens K."/>
            <person name="Fraser-Liggett C.M."/>
            <person name="Haas B.J."/>
            <person name="Inman J.M."/>
            <person name="Kent R."/>
            <person name="Lemieux S."/>
            <person name="Malavazi I."/>
            <person name="Orvis J."/>
            <person name="Roemer T."/>
            <person name="Ronning C.M."/>
            <person name="Sundaram J.P."/>
            <person name="Sutton G."/>
            <person name="Turner G."/>
            <person name="Venter J.C."/>
            <person name="White O.R."/>
            <person name="Whitty B.R."/>
            <person name="Youngman P."/>
            <person name="Wolfe K.H."/>
            <person name="Goldman G.H."/>
            <person name="Wortman J.R."/>
            <person name="Jiang B."/>
            <person name="Denning D.W."/>
            <person name="Nierman W.C."/>
        </authorList>
    </citation>
    <scope>NUCLEOTIDE SEQUENCE [LARGE SCALE GENOMIC DNA]</scope>
    <source>
        <strain evidence="4">ATCC 1020 / DSM 3700 / CBS 544.65 / FGSC A1164 / JCM 1740 / NRRL 181 / WB 181</strain>
    </source>
</reference>